<sequence>MKNLSFFTQVYATVQKIPYGKVTTYGTIALILDHPRAARAVGYALNALKKEEKSQSIPWHRVINAKGQISFKGDTPRAILQKKLLSFEGIVFDNTDSIDFKKYGWFKS</sequence>
<dbReference type="OrthoDB" id="9789813at2"/>
<dbReference type="InterPro" id="IPR014048">
    <property type="entry name" value="MethylDNA_cys_MeTrfase_DNA-bd"/>
</dbReference>
<protein>
    <submittedName>
        <fullName evidence="3">MGMT family protein</fullName>
    </submittedName>
</protein>
<gene>
    <name evidence="3" type="ORF">EHQ58_09695</name>
</gene>
<dbReference type="Pfam" id="PF01035">
    <property type="entry name" value="DNA_binding_1"/>
    <property type="match status" value="1"/>
</dbReference>
<dbReference type="AlphaFoldDB" id="A0A4R9K0I6"/>
<dbReference type="InterPro" id="IPR036217">
    <property type="entry name" value="MethylDNA_cys_MeTrfase_DNAb"/>
</dbReference>
<dbReference type="InterPro" id="IPR036388">
    <property type="entry name" value="WH-like_DNA-bd_sf"/>
</dbReference>
<dbReference type="RefSeq" id="WP_135623698.1">
    <property type="nucleotide sequence ID" value="NZ_RQGD01000025.1"/>
</dbReference>
<dbReference type="GO" id="GO:0003824">
    <property type="term" value="F:catalytic activity"/>
    <property type="evidence" value="ECO:0007669"/>
    <property type="project" value="InterPro"/>
</dbReference>
<proteinExistence type="predicted"/>
<dbReference type="SUPFAM" id="SSF46767">
    <property type="entry name" value="Methylated DNA-protein cysteine methyltransferase, C-terminal domain"/>
    <property type="match status" value="1"/>
</dbReference>
<dbReference type="Proteomes" id="UP000297693">
    <property type="component" value="Unassembled WGS sequence"/>
</dbReference>
<dbReference type="Gene3D" id="1.10.10.10">
    <property type="entry name" value="Winged helix-like DNA-binding domain superfamily/Winged helix DNA-binding domain"/>
    <property type="match status" value="1"/>
</dbReference>
<dbReference type="CDD" id="cd06445">
    <property type="entry name" value="ATase"/>
    <property type="match status" value="1"/>
</dbReference>
<dbReference type="GO" id="GO:0006281">
    <property type="term" value="P:DNA repair"/>
    <property type="evidence" value="ECO:0007669"/>
    <property type="project" value="InterPro"/>
</dbReference>
<dbReference type="EMBL" id="RQGD01000025">
    <property type="protein sequence ID" value="TGL59172.1"/>
    <property type="molecule type" value="Genomic_DNA"/>
</dbReference>
<keyword evidence="1" id="KW-0227">DNA damage</keyword>
<evidence type="ECO:0000313" key="3">
    <source>
        <dbReference type="EMBL" id="TGL59172.1"/>
    </source>
</evidence>
<feature type="domain" description="Methylated-DNA-[protein]-cysteine S-methyltransferase DNA binding" evidence="2">
    <location>
        <begin position="6"/>
        <end position="90"/>
    </location>
</feature>
<evidence type="ECO:0000313" key="4">
    <source>
        <dbReference type="Proteomes" id="UP000297693"/>
    </source>
</evidence>
<dbReference type="NCBIfam" id="TIGR00589">
    <property type="entry name" value="ogt"/>
    <property type="match status" value="1"/>
</dbReference>
<reference evidence="3" key="1">
    <citation type="journal article" date="2019" name="PLoS Negl. Trop. Dis.">
        <title>Revisiting the worldwide diversity of Leptospira species in the environment.</title>
        <authorList>
            <person name="Vincent A.T."/>
            <person name="Schiettekatte O."/>
            <person name="Bourhy P."/>
            <person name="Veyrier F.J."/>
            <person name="Picardeau M."/>
        </authorList>
    </citation>
    <scope>NUCLEOTIDE SEQUENCE [LARGE SCALE GENOMIC DNA]</scope>
    <source>
        <strain evidence="3">201702476</strain>
    </source>
</reference>
<comment type="caution">
    <text evidence="3">The sequence shown here is derived from an EMBL/GenBank/DDBJ whole genome shotgun (WGS) entry which is preliminary data.</text>
</comment>
<dbReference type="PANTHER" id="PTHR42942">
    <property type="entry name" value="6-O-METHYLGUANINE DNA METHYLTRANSFERASE"/>
    <property type="match status" value="1"/>
</dbReference>
<name>A0A4R9K0I6_9LEPT</name>
<evidence type="ECO:0000256" key="1">
    <source>
        <dbReference type="ARBA" id="ARBA00022763"/>
    </source>
</evidence>
<keyword evidence="4" id="KW-1185">Reference proteome</keyword>
<dbReference type="PANTHER" id="PTHR42942:SF1">
    <property type="entry name" value="ALKYLTRANSFERASE-LIKE PROTEIN 1"/>
    <property type="match status" value="1"/>
</dbReference>
<organism evidence="3 4">
    <name type="scientific">Leptospira ognonensis</name>
    <dbReference type="NCBI Taxonomy" id="2484945"/>
    <lineage>
        <taxon>Bacteria</taxon>
        <taxon>Pseudomonadati</taxon>
        <taxon>Spirochaetota</taxon>
        <taxon>Spirochaetia</taxon>
        <taxon>Leptospirales</taxon>
        <taxon>Leptospiraceae</taxon>
        <taxon>Leptospira</taxon>
    </lineage>
</organism>
<accession>A0A4R9K0I6</accession>
<evidence type="ECO:0000259" key="2">
    <source>
        <dbReference type="Pfam" id="PF01035"/>
    </source>
</evidence>
<dbReference type="InterPro" id="IPR052520">
    <property type="entry name" value="ATL_DNA_repair"/>
</dbReference>